<keyword evidence="2" id="KW-0732">Signal</keyword>
<evidence type="ECO:0008006" key="5">
    <source>
        <dbReference type="Google" id="ProtNLM"/>
    </source>
</evidence>
<evidence type="ECO:0000256" key="2">
    <source>
        <dbReference type="SAM" id="SignalP"/>
    </source>
</evidence>
<name>A0A8H3AW77_9AGAM</name>
<evidence type="ECO:0000313" key="3">
    <source>
        <dbReference type="EMBL" id="CAE6441995.1"/>
    </source>
</evidence>
<feature type="signal peptide" evidence="2">
    <location>
        <begin position="1"/>
        <end position="27"/>
    </location>
</feature>
<dbReference type="Proteomes" id="UP000663843">
    <property type="component" value="Unassembled WGS sequence"/>
</dbReference>
<feature type="chain" id="PRO_5034636460" description="F-box domain-containing protein" evidence="2">
    <location>
        <begin position="28"/>
        <end position="432"/>
    </location>
</feature>
<gene>
    <name evidence="3" type="ORF">RDB_LOCUS76387</name>
</gene>
<evidence type="ECO:0000256" key="1">
    <source>
        <dbReference type="SAM" id="MobiDB-lite"/>
    </source>
</evidence>
<reference evidence="3" key="1">
    <citation type="submission" date="2021-01" db="EMBL/GenBank/DDBJ databases">
        <authorList>
            <person name="Kaushik A."/>
        </authorList>
    </citation>
    <scope>NUCLEOTIDE SEQUENCE</scope>
    <source>
        <strain evidence="3">AG2-2IIIB</strain>
    </source>
</reference>
<proteinExistence type="predicted"/>
<sequence length="432" mass="49555">MPSPAEVWESILLVLFLIFRRIYPPSSKSLILAPTATSNNHRIRPVPLPQETLDHIFSFFLTSLVEDLRCETVQDYRVQKKHLMQDVLVVARCSKQFREVVFKSLGRMWASCGLDLCSKKRYPSASNSPARSVWIITAEQGCLPPNIDLSVHIMLEIASINYHNGVQWSNQQKQFSQSLCVSAYPRSLRQLEILHLHTPEEEVIKLVSNCCPALTELRLARCTLFNNPRCWHWRTHTRNQDHDYMKSYDLAAVVDYANHMALLLRGLPQLESIHIGHYLISIAAVFTHRTDDGHKRYHRIADTMSHIDGVIIHNTVQFMANTDGGPPIDPQSTRLADKALWATPCRQCEREFRKPIEEAERLAAKIMAAHFKSLVHVSFANFLSGGRVSPSSWLVGRQQRGPDLYVRTEDPSRPRSRQMHPMVREGNRWEPS</sequence>
<organism evidence="3 4">
    <name type="scientific">Rhizoctonia solani</name>
    <dbReference type="NCBI Taxonomy" id="456999"/>
    <lineage>
        <taxon>Eukaryota</taxon>
        <taxon>Fungi</taxon>
        <taxon>Dikarya</taxon>
        <taxon>Basidiomycota</taxon>
        <taxon>Agaricomycotina</taxon>
        <taxon>Agaricomycetes</taxon>
        <taxon>Cantharellales</taxon>
        <taxon>Ceratobasidiaceae</taxon>
        <taxon>Rhizoctonia</taxon>
    </lineage>
</organism>
<protein>
    <recommendedName>
        <fullName evidence="5">F-box domain-containing protein</fullName>
    </recommendedName>
</protein>
<dbReference type="AlphaFoldDB" id="A0A8H3AW77"/>
<accession>A0A8H3AW77</accession>
<evidence type="ECO:0000313" key="4">
    <source>
        <dbReference type="Proteomes" id="UP000663843"/>
    </source>
</evidence>
<dbReference type="EMBL" id="CAJMWT010002395">
    <property type="protein sequence ID" value="CAE6441995.1"/>
    <property type="molecule type" value="Genomic_DNA"/>
</dbReference>
<feature type="compositionally biased region" description="Basic and acidic residues" evidence="1">
    <location>
        <begin position="422"/>
        <end position="432"/>
    </location>
</feature>
<feature type="region of interest" description="Disordered" evidence="1">
    <location>
        <begin position="404"/>
        <end position="432"/>
    </location>
</feature>
<comment type="caution">
    <text evidence="3">The sequence shown here is derived from an EMBL/GenBank/DDBJ whole genome shotgun (WGS) entry which is preliminary data.</text>
</comment>